<dbReference type="Proteomes" id="UP001292094">
    <property type="component" value="Unassembled WGS sequence"/>
</dbReference>
<evidence type="ECO:0000256" key="1">
    <source>
        <dbReference type="SAM" id="MobiDB-lite"/>
    </source>
</evidence>
<name>A0AAE1PGD5_9EUCA</name>
<organism evidence="2 3">
    <name type="scientific">Petrolisthes manimaculis</name>
    <dbReference type="NCBI Taxonomy" id="1843537"/>
    <lineage>
        <taxon>Eukaryota</taxon>
        <taxon>Metazoa</taxon>
        <taxon>Ecdysozoa</taxon>
        <taxon>Arthropoda</taxon>
        <taxon>Crustacea</taxon>
        <taxon>Multicrustacea</taxon>
        <taxon>Malacostraca</taxon>
        <taxon>Eumalacostraca</taxon>
        <taxon>Eucarida</taxon>
        <taxon>Decapoda</taxon>
        <taxon>Pleocyemata</taxon>
        <taxon>Anomura</taxon>
        <taxon>Galatheoidea</taxon>
        <taxon>Porcellanidae</taxon>
        <taxon>Petrolisthes</taxon>
    </lineage>
</organism>
<comment type="caution">
    <text evidence="2">The sequence shown here is derived from an EMBL/GenBank/DDBJ whole genome shotgun (WGS) entry which is preliminary data.</text>
</comment>
<keyword evidence="3" id="KW-1185">Reference proteome</keyword>
<sequence>MSKSFRLANVEQTSPSTSLHLTTTDWKLFLICKEDKTEALTKPDQSKRKDIGSGERARGRGAEETWPVAGYTGTSPHTSGETTAQNICASA</sequence>
<protein>
    <submittedName>
        <fullName evidence="2">Uncharacterized protein</fullName>
    </submittedName>
</protein>
<accession>A0AAE1PGD5</accession>
<dbReference type="AlphaFoldDB" id="A0AAE1PGD5"/>
<proteinExistence type="predicted"/>
<feature type="region of interest" description="Disordered" evidence="1">
    <location>
        <begin position="40"/>
        <end position="91"/>
    </location>
</feature>
<gene>
    <name evidence="2" type="ORF">Pmani_020633</name>
</gene>
<evidence type="ECO:0000313" key="3">
    <source>
        <dbReference type="Proteomes" id="UP001292094"/>
    </source>
</evidence>
<dbReference type="EMBL" id="JAWZYT010001988">
    <property type="protein sequence ID" value="KAK4307613.1"/>
    <property type="molecule type" value="Genomic_DNA"/>
</dbReference>
<evidence type="ECO:0000313" key="2">
    <source>
        <dbReference type="EMBL" id="KAK4307613.1"/>
    </source>
</evidence>
<reference evidence="2" key="1">
    <citation type="submission" date="2023-11" db="EMBL/GenBank/DDBJ databases">
        <title>Genome assemblies of two species of porcelain crab, Petrolisthes cinctipes and Petrolisthes manimaculis (Anomura: Porcellanidae).</title>
        <authorList>
            <person name="Angst P."/>
        </authorList>
    </citation>
    <scope>NUCLEOTIDE SEQUENCE</scope>
    <source>
        <strain evidence="2">PB745_02</strain>
        <tissue evidence="2">Gill</tissue>
    </source>
</reference>
<feature type="compositionally biased region" description="Polar residues" evidence="1">
    <location>
        <begin position="72"/>
        <end position="91"/>
    </location>
</feature>
<feature type="compositionally biased region" description="Basic and acidic residues" evidence="1">
    <location>
        <begin position="40"/>
        <end position="63"/>
    </location>
</feature>